<dbReference type="Pfam" id="PF00618">
    <property type="entry name" value="RasGEF_N"/>
    <property type="match status" value="1"/>
</dbReference>
<keyword evidence="1 2" id="KW-0344">Guanine-nucleotide releasing factor</keyword>
<dbReference type="GO" id="GO:0007265">
    <property type="term" value="P:Ras protein signal transduction"/>
    <property type="evidence" value="ECO:0007669"/>
    <property type="project" value="TreeGrafter"/>
</dbReference>
<feature type="region of interest" description="Disordered" evidence="3">
    <location>
        <begin position="1375"/>
        <end position="1400"/>
    </location>
</feature>
<feature type="region of interest" description="Disordered" evidence="3">
    <location>
        <begin position="353"/>
        <end position="419"/>
    </location>
</feature>
<feature type="compositionally biased region" description="Low complexity" evidence="3">
    <location>
        <begin position="1663"/>
        <end position="1680"/>
    </location>
</feature>
<dbReference type="GO" id="GO:0005085">
    <property type="term" value="F:guanyl-nucleotide exchange factor activity"/>
    <property type="evidence" value="ECO:0007669"/>
    <property type="project" value="UniProtKB-KW"/>
</dbReference>
<feature type="compositionally biased region" description="Acidic residues" evidence="3">
    <location>
        <begin position="1643"/>
        <end position="1655"/>
    </location>
</feature>
<dbReference type="InterPro" id="IPR000651">
    <property type="entry name" value="Ras-like_Gua-exchang_fac_N"/>
</dbReference>
<dbReference type="InterPro" id="IPR008937">
    <property type="entry name" value="Ras-like_GEF"/>
</dbReference>
<feature type="compositionally biased region" description="Low complexity" evidence="3">
    <location>
        <begin position="2050"/>
        <end position="2068"/>
    </location>
</feature>
<feature type="region of interest" description="Disordered" evidence="3">
    <location>
        <begin position="713"/>
        <end position="891"/>
    </location>
</feature>
<feature type="compositionally biased region" description="Low complexity" evidence="3">
    <location>
        <begin position="38"/>
        <end position="51"/>
    </location>
</feature>
<dbReference type="PROSITE" id="PS50212">
    <property type="entry name" value="RASGEF_NTER"/>
    <property type="match status" value="1"/>
</dbReference>
<feature type="compositionally biased region" description="Basic and acidic residues" evidence="3">
    <location>
        <begin position="1078"/>
        <end position="1091"/>
    </location>
</feature>
<feature type="compositionally biased region" description="Polar residues" evidence="3">
    <location>
        <begin position="2196"/>
        <end position="2211"/>
    </location>
</feature>
<feature type="region of interest" description="Disordered" evidence="3">
    <location>
        <begin position="993"/>
        <end position="1015"/>
    </location>
</feature>
<feature type="compositionally biased region" description="Low complexity" evidence="3">
    <location>
        <begin position="540"/>
        <end position="564"/>
    </location>
</feature>
<feature type="region of interest" description="Disordered" evidence="3">
    <location>
        <begin position="1429"/>
        <end position="1465"/>
    </location>
</feature>
<evidence type="ECO:0000256" key="1">
    <source>
        <dbReference type="ARBA" id="ARBA00022658"/>
    </source>
</evidence>
<feature type="compositionally biased region" description="Polar residues" evidence="3">
    <location>
        <begin position="490"/>
        <end position="510"/>
    </location>
</feature>
<feature type="compositionally biased region" description="Basic and acidic residues" evidence="3">
    <location>
        <begin position="364"/>
        <end position="376"/>
    </location>
</feature>
<feature type="compositionally biased region" description="Low complexity" evidence="3">
    <location>
        <begin position="1865"/>
        <end position="1879"/>
    </location>
</feature>
<dbReference type="CDD" id="cd06224">
    <property type="entry name" value="REM"/>
    <property type="match status" value="1"/>
</dbReference>
<feature type="compositionally biased region" description="Low complexity" evidence="3">
    <location>
        <begin position="1377"/>
        <end position="1391"/>
    </location>
</feature>
<dbReference type="SMART" id="SM00229">
    <property type="entry name" value="RasGEFN"/>
    <property type="match status" value="1"/>
</dbReference>
<feature type="region of interest" description="Disordered" evidence="3">
    <location>
        <begin position="1041"/>
        <end position="1102"/>
    </location>
</feature>
<organism evidence="6 7">
    <name type="scientific">Linnemannia exigua</name>
    <dbReference type="NCBI Taxonomy" id="604196"/>
    <lineage>
        <taxon>Eukaryota</taxon>
        <taxon>Fungi</taxon>
        <taxon>Fungi incertae sedis</taxon>
        <taxon>Mucoromycota</taxon>
        <taxon>Mortierellomycotina</taxon>
        <taxon>Mortierellomycetes</taxon>
        <taxon>Mortierellales</taxon>
        <taxon>Mortierellaceae</taxon>
        <taxon>Linnemannia</taxon>
    </lineage>
</organism>
<feature type="compositionally biased region" description="Basic and acidic residues" evidence="3">
    <location>
        <begin position="1051"/>
        <end position="1064"/>
    </location>
</feature>
<feature type="region of interest" description="Disordered" evidence="3">
    <location>
        <begin position="1812"/>
        <end position="1882"/>
    </location>
</feature>
<reference evidence="6" key="1">
    <citation type="journal article" date="2020" name="Fungal Divers.">
        <title>Resolving the Mortierellaceae phylogeny through synthesis of multi-gene phylogenetics and phylogenomics.</title>
        <authorList>
            <person name="Vandepol N."/>
            <person name="Liber J."/>
            <person name="Desiro A."/>
            <person name="Na H."/>
            <person name="Kennedy M."/>
            <person name="Barry K."/>
            <person name="Grigoriev I.V."/>
            <person name="Miller A.N."/>
            <person name="O'Donnell K."/>
            <person name="Stajich J.E."/>
            <person name="Bonito G."/>
        </authorList>
    </citation>
    <scope>NUCLEOTIDE SEQUENCE</scope>
    <source>
        <strain evidence="6">NRRL 28262</strain>
    </source>
</reference>
<feature type="compositionally biased region" description="Basic and acidic residues" evidence="3">
    <location>
        <begin position="512"/>
        <end position="524"/>
    </location>
</feature>
<evidence type="ECO:0000313" key="7">
    <source>
        <dbReference type="Proteomes" id="UP001194580"/>
    </source>
</evidence>
<feature type="compositionally biased region" description="Gly residues" evidence="3">
    <location>
        <begin position="1813"/>
        <end position="1823"/>
    </location>
</feature>
<dbReference type="InterPro" id="IPR023578">
    <property type="entry name" value="Ras_GEF_dom_sf"/>
</dbReference>
<feature type="compositionally biased region" description="Polar residues" evidence="3">
    <location>
        <begin position="378"/>
        <end position="390"/>
    </location>
</feature>
<evidence type="ECO:0000313" key="6">
    <source>
        <dbReference type="EMBL" id="KAG0274500.1"/>
    </source>
</evidence>
<dbReference type="Pfam" id="PF00617">
    <property type="entry name" value="RasGEF"/>
    <property type="match status" value="1"/>
</dbReference>
<dbReference type="GO" id="GO:0005886">
    <property type="term" value="C:plasma membrane"/>
    <property type="evidence" value="ECO:0007669"/>
    <property type="project" value="TreeGrafter"/>
</dbReference>
<feature type="compositionally biased region" description="Low complexity" evidence="3">
    <location>
        <begin position="475"/>
        <end position="489"/>
    </location>
</feature>
<feature type="compositionally biased region" description="Low complexity" evidence="3">
    <location>
        <begin position="300"/>
        <end position="312"/>
    </location>
</feature>
<comment type="caution">
    <text evidence="6">The sequence shown here is derived from an EMBL/GenBank/DDBJ whole genome shotgun (WGS) entry which is preliminary data.</text>
</comment>
<feature type="region of interest" description="Disordered" evidence="3">
    <location>
        <begin position="1622"/>
        <end position="1680"/>
    </location>
</feature>
<proteinExistence type="predicted"/>
<feature type="region of interest" description="Disordered" evidence="3">
    <location>
        <begin position="1120"/>
        <end position="1160"/>
    </location>
</feature>
<feature type="region of interest" description="Disordered" evidence="3">
    <location>
        <begin position="38"/>
        <end position="60"/>
    </location>
</feature>
<dbReference type="SUPFAM" id="SSF48366">
    <property type="entry name" value="Ras GEF"/>
    <property type="match status" value="1"/>
</dbReference>
<feature type="compositionally biased region" description="Basic residues" evidence="3">
    <location>
        <begin position="871"/>
        <end position="881"/>
    </location>
</feature>
<dbReference type="Gene3D" id="1.20.870.10">
    <property type="entry name" value="Son of sevenless (SoS) protein Chain: S domain 1"/>
    <property type="match status" value="1"/>
</dbReference>
<feature type="compositionally biased region" description="Low complexity" evidence="3">
    <location>
        <begin position="1625"/>
        <end position="1638"/>
    </location>
</feature>
<feature type="compositionally biased region" description="Basic and acidic residues" evidence="3">
    <location>
        <begin position="391"/>
        <end position="401"/>
    </location>
</feature>
<feature type="compositionally biased region" description="Polar residues" evidence="3">
    <location>
        <begin position="713"/>
        <end position="723"/>
    </location>
</feature>
<feature type="domain" description="Ras-GEF" evidence="4">
    <location>
        <begin position="1590"/>
        <end position="1877"/>
    </location>
</feature>
<evidence type="ECO:0008006" key="8">
    <source>
        <dbReference type="Google" id="ProtNLM"/>
    </source>
</evidence>
<feature type="compositionally biased region" description="Polar residues" evidence="3">
    <location>
        <begin position="805"/>
        <end position="817"/>
    </location>
</feature>
<feature type="region of interest" description="Disordered" evidence="3">
    <location>
        <begin position="297"/>
        <end position="327"/>
    </location>
</feature>
<dbReference type="PANTHER" id="PTHR23113">
    <property type="entry name" value="GUANINE NUCLEOTIDE EXCHANGE FACTOR"/>
    <property type="match status" value="1"/>
</dbReference>
<dbReference type="Gene3D" id="1.10.840.10">
    <property type="entry name" value="Ras guanine-nucleotide exchange factors catalytic domain"/>
    <property type="match status" value="1"/>
</dbReference>
<accession>A0AAD4DC99</accession>
<evidence type="ECO:0000256" key="3">
    <source>
        <dbReference type="SAM" id="MobiDB-lite"/>
    </source>
</evidence>
<protein>
    <recommendedName>
        <fullName evidence="8">Ras GEF</fullName>
    </recommendedName>
</protein>
<feature type="region of interest" description="Disordered" evidence="3">
    <location>
        <begin position="589"/>
        <end position="614"/>
    </location>
</feature>
<feature type="region of interest" description="Disordered" evidence="3">
    <location>
        <begin position="87"/>
        <end position="114"/>
    </location>
</feature>
<evidence type="ECO:0000259" key="4">
    <source>
        <dbReference type="PROSITE" id="PS50009"/>
    </source>
</evidence>
<dbReference type="PROSITE" id="PS50009">
    <property type="entry name" value="RASGEF_CAT"/>
    <property type="match status" value="1"/>
</dbReference>
<name>A0AAD4DC99_9FUNG</name>
<dbReference type="EMBL" id="JAAAIL010000595">
    <property type="protein sequence ID" value="KAG0274500.1"/>
    <property type="molecule type" value="Genomic_DNA"/>
</dbReference>
<feature type="region of interest" description="Disordered" evidence="3">
    <location>
        <begin position="2189"/>
        <end position="2211"/>
    </location>
</feature>
<evidence type="ECO:0000259" key="5">
    <source>
        <dbReference type="PROSITE" id="PS50212"/>
    </source>
</evidence>
<feature type="region of interest" description="Disordered" evidence="3">
    <location>
        <begin position="2037"/>
        <end position="2099"/>
    </location>
</feature>
<feature type="domain" description="N-terminal Ras-GEF" evidence="5">
    <location>
        <begin position="616"/>
        <end position="738"/>
    </location>
</feature>
<evidence type="ECO:0000256" key="2">
    <source>
        <dbReference type="PROSITE-ProRule" id="PRU00168"/>
    </source>
</evidence>
<sequence>MDIILDHHHHNNNNTDSSILTLNEPTATFPVASALLLSPSTSQSSQEEQSSIPNTHADFTEDRTDLFDATLRPSSLSSLTAIAGPPALTTSRTMAPPPAAVTSTMEPRHDPATEPTMIRLDNKQAHGGSERIQDNDITSTTLTTTTTIGCPMEPDWPKSTQDDGLVVFKEYVSVEEDLTGADHEDAVRDRIHPTLDTSFHITHSVTVIDDKERLVAQLEIVPPKLDPPTKELSSRKSLSLPPLQTSTIISKSTPIPATAVSQVATIESENLYYSTSIALVSAATYPTSAVLNSASSFNLQSSHSGPSSEQGSYLGFESPYPSPTPATSPTDYFSTSWILPPIPSFSEMGLTFDKSRSSSTNSVTKREGSDHIHGRGNEGSSISHPQNHISHNTDKPHRSGMDRQCVGARSKEQQEIVPDYDPSVFDQIQSDENEAYILWSTSPESGSGGAAVSPSTIEINPAVTLPRNRSGAVLSPSSSQQTTQSIPTPEASSTPSTVKRWSAGESNKTKYQGRDSFDSSDRVRVQTPTATTPNQETFLAQSSSSAAHGASDAFLSSSQPSSPSFVKPPERISGPIAMVKPAFSGSSASYKANSKGTTTPGPPHSSASNKSATNQQGRVIMAATIEKLVEKLTSDIDYTFLTDFFLIYRLFISPPALLRLLMARFHWALTEDTPQRMIVRVRTFVVLRHWLLNYFEYDFMGHAAAQLSLEGSTARRGNSNRSVQQDEDDTQDDNNDDGTEKEDDDQEDMYKEVSSYIVDEGQSQRDLAQSDNDKDGSEFDDDDDINRNWRRLSVASTAKGRLPSPSFSAGSNQSNDVSVEPTPPSRRHYRHTSPSPSPSPSGGITVNDFADISTKSHPPPRASGSFEISPHHHHHRSHTVPHFHEARPPSRPRPLSYIAPSIDTSSSIAFSPPESPLPLEVYSTSRSFYQTGPSSNDRKKTWSQYMAATVGQLSKVKRVFKPKSSQSIQDLRNPISPKMSSQQQPFVFPESATERGMPKFGSVKSTAGPSRYGNDGRFLSDNKAYQSATMQGVMTANANSIVSSPEGYQGTRDDRDNYDYESTDRSAQWSSDEDEDLRSETTSKSVSERPHSSLHNHRTEYSSTFRHYSSAQDRNHVGGSRIAAAATPTGGSTEYGYSSMDDGEQRLSSPASPRGSDAMSDDQDLILDHHMSGHGPIPVEWDQLPTSTNARALRRTTPKRDNRASWMTFSSTSSSVFGAVLSHGHMPPSQAIRERGDSQNLERFVERAHASTAPPVGPAGEHRSAYRGVTRPKSTEDIHGRHASQGITKRMMSDEFGATAAAKITTPLTSGGLTGENTVQAASPEMNGGRRSHTLAQHPHRQTVPIMHHHYHHHHYLQEYPPQRRHSTDVQTLRGWSTGSTTKTTTTTTLSNKRNSVDLNRGASQNSISLLEGAAYVAALQETQRQLKQMISQEGGHRAAPSPPPVTIPPHSQTYRGYSPRSPNFAVKNVNQISRGSIEQGRPYSNPNWRHLSDPDVNPPMDVKSPSKSISAATTTPAGAAVAQQRGVHRIHTPWYHPPHGIQQSRTQYENSYSQQRSPMNPRFQSIMSSSASTVREYIRAPASIVLRYRSEMIAQQLCLIEREQLNDIQWFELVNAGWKKKSPETGSSGGTSAPAPSFSEEQNNEDAAEGDIEGSETGGGQSTITTPGGSSGSRRSSDSPSVVRLVDRFNLVCNWVTSQILKTTDLETRVKVIEKFIRIAHTCYNYHNFSSLTQIMLGLQAHEVSRLSRTWARVRSQETKMMEDLVEFTSPFHNWRHLRNAMKTMADEWGGAATGQDPVPVVPVAVAVGVSSGSGSGSGSGGSKRQNKEGGLFSKIALSSKDRDKQKEQQQYLHQQQSSTSHAKSSTLTGHTSSHTKSFSGPVFPSLVSTLSSGNKEKDKEKDKDAIKIGSPGLQPIGGCIPFLGVYLSDLLFNTELPSYVEPKVPAIMMMGIYLPPPPSAATEYLSGSDTDVLKQMSPTYEARFSLYSSASYTGTPSTLVAGFCSSKNTQGDQQQQSQHPLDPAPCTLATVITKDNFPTPDSLPTPSPSLSQSLSMSSTSSSSYVSPSPPPPVLSSAQQNLPAPCPTPFPSDQPQLQPQIQQQVLPWMINMHKHRTIATTIRRILTFQKMAGRYPFLRDNEVHEALVVAIFETPTEQLSDSERERMSEMCEERAFGLFGDVSTVVSSPVGETGPGQNISSGLTSPVLSR</sequence>
<dbReference type="PANTHER" id="PTHR23113:SF363">
    <property type="entry name" value="PROTEIN SON OF SEVENLESS"/>
    <property type="match status" value="1"/>
</dbReference>
<feature type="compositionally biased region" description="Acidic residues" evidence="3">
    <location>
        <begin position="725"/>
        <end position="747"/>
    </location>
</feature>
<feature type="compositionally biased region" description="Polar residues" evidence="3">
    <location>
        <begin position="526"/>
        <end position="539"/>
    </location>
</feature>
<dbReference type="InterPro" id="IPR036964">
    <property type="entry name" value="RASGEF_cat_dom_sf"/>
</dbReference>
<gene>
    <name evidence="6" type="ORF">BGZ95_009711</name>
</gene>
<feature type="region of interest" description="Disordered" evidence="3">
    <location>
        <begin position="468"/>
        <end position="571"/>
    </location>
</feature>
<keyword evidence="7" id="KW-1185">Reference proteome</keyword>
<dbReference type="Proteomes" id="UP001194580">
    <property type="component" value="Unassembled WGS sequence"/>
</dbReference>
<dbReference type="InterPro" id="IPR001895">
    <property type="entry name" value="RASGEF_cat_dom"/>
</dbReference>
<dbReference type="SMART" id="SM00147">
    <property type="entry name" value="RasGEF"/>
    <property type="match status" value="1"/>
</dbReference>